<reference evidence="14" key="1">
    <citation type="submission" date="2023-02" db="EMBL/GenBank/DDBJ databases">
        <title>Tahibacter soli sp. nov. isolated from soil.</title>
        <authorList>
            <person name="Baek J.H."/>
            <person name="Lee J.K."/>
            <person name="Choi D.G."/>
            <person name="Jeon C.O."/>
        </authorList>
    </citation>
    <scope>NUCLEOTIDE SEQUENCE</scope>
    <source>
        <strain evidence="14">BL</strain>
    </source>
</reference>
<gene>
    <name evidence="14" type="ORF">OD750_017100</name>
</gene>
<evidence type="ECO:0000259" key="13">
    <source>
        <dbReference type="PROSITE" id="PS50928"/>
    </source>
</evidence>
<evidence type="ECO:0000256" key="6">
    <source>
        <dbReference type="ARBA" id="ARBA00022856"/>
    </source>
</evidence>
<sequence length="285" mass="30153">MADTLAATPVPVAADADRGWWICLAVLGALALVCIAGPWFSRYTPDDTDWLHLSVAPGLAHGHWLGTDAIGRDVFVRLCVGGRLSLLIGLVASALALVVGMGYGVVAGYCGGLVDAALMRVLDMISALPFLLIVILLVTLFERSLVLLLAAIGGYVWIDLARVMRAEAARLRGLAFVDAARVAGASGFRIMRRHIAPNLAGLALVYLSLGVPNAILIESFLSFLGLSVDEPSASWGAMLADGTLEMEAAPWTLLAPALALATTLIACQFLGEALRRRLDPRRAWA</sequence>
<dbReference type="EMBL" id="JAOVZO020000018">
    <property type="protein sequence ID" value="MDC8014265.1"/>
    <property type="molecule type" value="Genomic_DNA"/>
</dbReference>
<evidence type="ECO:0000256" key="3">
    <source>
        <dbReference type="ARBA" id="ARBA00022475"/>
    </source>
</evidence>
<dbReference type="Pfam" id="PF12911">
    <property type="entry name" value="OppC_N"/>
    <property type="match status" value="1"/>
</dbReference>
<dbReference type="InterPro" id="IPR050366">
    <property type="entry name" value="BP-dependent_transpt_permease"/>
</dbReference>
<dbReference type="InterPro" id="IPR035906">
    <property type="entry name" value="MetI-like_sf"/>
</dbReference>
<feature type="transmembrane region" description="Helical" evidence="12">
    <location>
        <begin position="199"/>
        <end position="228"/>
    </location>
</feature>
<dbReference type="Pfam" id="PF00528">
    <property type="entry name" value="BPD_transp_1"/>
    <property type="match status" value="1"/>
</dbReference>
<dbReference type="AlphaFoldDB" id="A0A9X4BHK5"/>
<feature type="domain" description="ABC transmembrane type-1" evidence="13">
    <location>
        <begin position="82"/>
        <end position="271"/>
    </location>
</feature>
<evidence type="ECO:0000256" key="11">
    <source>
        <dbReference type="ARBA" id="ARBA00072251"/>
    </source>
</evidence>
<feature type="transmembrane region" description="Helical" evidence="12">
    <location>
        <begin position="248"/>
        <end position="271"/>
    </location>
</feature>
<comment type="similarity">
    <text evidence="10">Belongs to the binding-protein-dependent transport system permease family. OppBC subfamily.</text>
</comment>
<keyword evidence="3" id="KW-1003">Cell membrane</keyword>
<feature type="transmembrane region" description="Helical" evidence="12">
    <location>
        <begin position="20"/>
        <end position="40"/>
    </location>
</feature>
<dbReference type="GO" id="GO:0015031">
    <property type="term" value="P:protein transport"/>
    <property type="evidence" value="ECO:0007669"/>
    <property type="project" value="UniProtKB-KW"/>
</dbReference>
<dbReference type="GO" id="GO:0055085">
    <property type="term" value="P:transmembrane transport"/>
    <property type="evidence" value="ECO:0007669"/>
    <property type="project" value="InterPro"/>
</dbReference>
<keyword evidence="2 12" id="KW-0813">Transport</keyword>
<dbReference type="InterPro" id="IPR000515">
    <property type="entry name" value="MetI-like"/>
</dbReference>
<keyword evidence="7" id="KW-0653">Protein transport</keyword>
<keyword evidence="6" id="KW-0571">Peptide transport</keyword>
<dbReference type="Gene3D" id="1.10.3720.10">
    <property type="entry name" value="MetI-like"/>
    <property type="match status" value="1"/>
</dbReference>
<keyword evidence="9 12" id="KW-0472">Membrane</keyword>
<protein>
    <recommendedName>
        <fullName evidence="11">Oligopeptide transport system permease protein OppC</fullName>
    </recommendedName>
</protein>
<evidence type="ECO:0000256" key="2">
    <source>
        <dbReference type="ARBA" id="ARBA00022448"/>
    </source>
</evidence>
<dbReference type="GO" id="GO:0015833">
    <property type="term" value="P:peptide transport"/>
    <property type="evidence" value="ECO:0007669"/>
    <property type="project" value="UniProtKB-KW"/>
</dbReference>
<accession>A0A9X4BHK5</accession>
<feature type="transmembrane region" description="Helical" evidence="12">
    <location>
        <begin position="146"/>
        <end position="164"/>
    </location>
</feature>
<keyword evidence="5 12" id="KW-0812">Transmembrane</keyword>
<dbReference type="PROSITE" id="PS50928">
    <property type="entry name" value="ABC_TM1"/>
    <property type="match status" value="1"/>
</dbReference>
<dbReference type="SUPFAM" id="SSF161098">
    <property type="entry name" value="MetI-like"/>
    <property type="match status" value="1"/>
</dbReference>
<evidence type="ECO:0000256" key="12">
    <source>
        <dbReference type="RuleBase" id="RU363032"/>
    </source>
</evidence>
<evidence type="ECO:0000313" key="14">
    <source>
        <dbReference type="EMBL" id="MDC8014265.1"/>
    </source>
</evidence>
<name>A0A9X4BHK5_9GAMM</name>
<evidence type="ECO:0000256" key="10">
    <source>
        <dbReference type="ARBA" id="ARBA00024202"/>
    </source>
</evidence>
<evidence type="ECO:0000256" key="4">
    <source>
        <dbReference type="ARBA" id="ARBA00022519"/>
    </source>
</evidence>
<dbReference type="Proteomes" id="UP001139971">
    <property type="component" value="Unassembled WGS sequence"/>
</dbReference>
<comment type="caution">
    <text evidence="14">The sequence shown here is derived from an EMBL/GenBank/DDBJ whole genome shotgun (WGS) entry which is preliminary data.</text>
</comment>
<dbReference type="CDD" id="cd06261">
    <property type="entry name" value="TM_PBP2"/>
    <property type="match status" value="1"/>
</dbReference>
<keyword evidence="15" id="KW-1185">Reference proteome</keyword>
<feature type="transmembrane region" description="Helical" evidence="12">
    <location>
        <begin position="84"/>
        <end position="109"/>
    </location>
</feature>
<evidence type="ECO:0000256" key="7">
    <source>
        <dbReference type="ARBA" id="ARBA00022927"/>
    </source>
</evidence>
<dbReference type="RefSeq" id="WP_263541901.1">
    <property type="nucleotide sequence ID" value="NZ_JAOVZO020000018.1"/>
</dbReference>
<evidence type="ECO:0000256" key="1">
    <source>
        <dbReference type="ARBA" id="ARBA00004429"/>
    </source>
</evidence>
<dbReference type="PANTHER" id="PTHR43386:SF2">
    <property type="entry name" value="OLIGOPEPTIDE TRANSPORT SYSTEM PERMEASE PROTEIN OPPC"/>
    <property type="match status" value="1"/>
</dbReference>
<proteinExistence type="inferred from homology"/>
<feature type="transmembrane region" description="Helical" evidence="12">
    <location>
        <begin position="121"/>
        <end position="140"/>
    </location>
</feature>
<keyword evidence="4" id="KW-0997">Cell inner membrane</keyword>
<evidence type="ECO:0000256" key="8">
    <source>
        <dbReference type="ARBA" id="ARBA00022989"/>
    </source>
</evidence>
<organism evidence="14 15">
    <name type="scientific">Tahibacter soli</name>
    <dbReference type="NCBI Taxonomy" id="2983605"/>
    <lineage>
        <taxon>Bacteria</taxon>
        <taxon>Pseudomonadati</taxon>
        <taxon>Pseudomonadota</taxon>
        <taxon>Gammaproteobacteria</taxon>
        <taxon>Lysobacterales</taxon>
        <taxon>Rhodanobacteraceae</taxon>
        <taxon>Tahibacter</taxon>
    </lineage>
</organism>
<dbReference type="InterPro" id="IPR025966">
    <property type="entry name" value="OppC_N"/>
</dbReference>
<evidence type="ECO:0000256" key="5">
    <source>
        <dbReference type="ARBA" id="ARBA00022692"/>
    </source>
</evidence>
<keyword evidence="8 12" id="KW-1133">Transmembrane helix</keyword>
<comment type="subcellular location">
    <subcellularLocation>
        <location evidence="1">Cell inner membrane</location>
        <topology evidence="1">Multi-pass membrane protein</topology>
    </subcellularLocation>
    <subcellularLocation>
        <location evidence="12">Cell membrane</location>
        <topology evidence="12">Multi-pass membrane protein</topology>
    </subcellularLocation>
</comment>
<evidence type="ECO:0000256" key="9">
    <source>
        <dbReference type="ARBA" id="ARBA00023136"/>
    </source>
</evidence>
<evidence type="ECO:0000313" key="15">
    <source>
        <dbReference type="Proteomes" id="UP001139971"/>
    </source>
</evidence>
<dbReference type="PANTHER" id="PTHR43386">
    <property type="entry name" value="OLIGOPEPTIDE TRANSPORT SYSTEM PERMEASE PROTEIN APPC"/>
    <property type="match status" value="1"/>
</dbReference>
<dbReference type="GO" id="GO:0005886">
    <property type="term" value="C:plasma membrane"/>
    <property type="evidence" value="ECO:0007669"/>
    <property type="project" value="UniProtKB-SubCell"/>
</dbReference>